<keyword evidence="11" id="KW-0436">Ligase</keyword>
<dbReference type="PANTHER" id="PTHR23315">
    <property type="entry name" value="U BOX DOMAIN-CONTAINING"/>
    <property type="match status" value="1"/>
</dbReference>
<evidence type="ECO:0000256" key="3">
    <source>
        <dbReference type="ARBA" id="ARBA00012483"/>
    </source>
</evidence>
<feature type="compositionally biased region" description="Low complexity" evidence="8">
    <location>
        <begin position="175"/>
        <end position="193"/>
    </location>
</feature>
<evidence type="ECO:0000313" key="12">
    <source>
        <dbReference type="Proteomes" id="UP000238479"/>
    </source>
</evidence>
<dbReference type="PROSITE" id="PS51153">
    <property type="entry name" value="RPW8"/>
    <property type="match status" value="1"/>
</dbReference>
<dbReference type="GO" id="GO:0016874">
    <property type="term" value="F:ligase activity"/>
    <property type="evidence" value="ECO:0007669"/>
    <property type="project" value="UniProtKB-KW"/>
</dbReference>
<dbReference type="InterPro" id="IPR045210">
    <property type="entry name" value="RING-Ubox_PUB"/>
</dbReference>
<keyword evidence="11" id="KW-0012">Acyltransferase</keyword>
<dbReference type="PROSITE" id="PS51698">
    <property type="entry name" value="U_BOX"/>
    <property type="match status" value="1"/>
</dbReference>
<dbReference type="GO" id="GO:0016567">
    <property type="term" value="P:protein ubiquitination"/>
    <property type="evidence" value="ECO:0007669"/>
    <property type="project" value="UniProtKB-UniPathway"/>
</dbReference>
<dbReference type="GO" id="GO:0061630">
    <property type="term" value="F:ubiquitin protein ligase activity"/>
    <property type="evidence" value="ECO:0007669"/>
    <property type="project" value="UniProtKB-EC"/>
</dbReference>
<feature type="domain" description="U-box" evidence="10">
    <location>
        <begin position="789"/>
        <end position="863"/>
    </location>
</feature>
<dbReference type="InterPro" id="IPR008808">
    <property type="entry name" value="Powdery_mildew-R_dom"/>
</dbReference>
<dbReference type="Proteomes" id="UP000238479">
    <property type="component" value="Chromosome 2"/>
</dbReference>
<dbReference type="PANTHER" id="PTHR23315:SF240">
    <property type="entry name" value="U-BOX DOMAIN-CONTAINING PROTEIN 5"/>
    <property type="match status" value="1"/>
</dbReference>
<reference evidence="11 12" key="1">
    <citation type="journal article" date="2018" name="Nat. Genet.">
        <title>The Rosa genome provides new insights in the design of modern roses.</title>
        <authorList>
            <person name="Bendahmane M."/>
        </authorList>
    </citation>
    <scope>NUCLEOTIDE SEQUENCE [LARGE SCALE GENOMIC DNA]</scope>
    <source>
        <strain evidence="12">cv. Old Blush</strain>
    </source>
</reference>
<feature type="region of interest" description="Disordered" evidence="8">
    <location>
        <begin position="175"/>
        <end position="198"/>
    </location>
</feature>
<keyword evidence="4 11" id="KW-0808">Transferase</keyword>
<name>A0A2P6RN85_ROSCH</name>
<dbReference type="Pfam" id="PF04564">
    <property type="entry name" value="U-box"/>
    <property type="match status" value="1"/>
</dbReference>
<dbReference type="EMBL" id="PDCK01000040">
    <property type="protein sequence ID" value="PRQ47898.1"/>
    <property type="molecule type" value="Genomic_DNA"/>
</dbReference>
<evidence type="ECO:0000313" key="11">
    <source>
        <dbReference type="EMBL" id="PRQ47898.1"/>
    </source>
</evidence>
<comment type="pathway">
    <text evidence="2">Protein modification; protein ubiquitination.</text>
</comment>
<dbReference type="Gene3D" id="1.25.10.10">
    <property type="entry name" value="Leucine-rich Repeat Variant"/>
    <property type="match status" value="1"/>
</dbReference>
<dbReference type="Gene3D" id="3.30.40.10">
    <property type="entry name" value="Zinc/RING finger domain, C3HC4 (zinc finger)"/>
    <property type="match status" value="1"/>
</dbReference>
<comment type="caution">
    <text evidence="11">The sequence shown here is derived from an EMBL/GenBank/DDBJ whole genome shotgun (WGS) entry which is preliminary data.</text>
</comment>
<keyword evidence="12" id="KW-1185">Reference proteome</keyword>
<feature type="compositionally biased region" description="Basic and acidic residues" evidence="8">
    <location>
        <begin position="1231"/>
        <end position="1242"/>
    </location>
</feature>
<dbReference type="CDD" id="cd16664">
    <property type="entry name" value="RING-Ubox_PUB"/>
    <property type="match status" value="1"/>
</dbReference>
<dbReference type="InterPro" id="IPR058678">
    <property type="entry name" value="ARM_PUB"/>
</dbReference>
<evidence type="ECO:0000256" key="1">
    <source>
        <dbReference type="ARBA" id="ARBA00000900"/>
    </source>
</evidence>
<dbReference type="Pfam" id="PF25598">
    <property type="entry name" value="ARM_PUB"/>
    <property type="match status" value="1"/>
</dbReference>
<evidence type="ECO:0000256" key="7">
    <source>
        <dbReference type="PROSITE-ProRule" id="PRU00259"/>
    </source>
</evidence>
<dbReference type="InterPro" id="IPR011989">
    <property type="entry name" value="ARM-like"/>
</dbReference>
<organism evidence="11 12">
    <name type="scientific">Rosa chinensis</name>
    <name type="common">China rose</name>
    <dbReference type="NCBI Taxonomy" id="74649"/>
    <lineage>
        <taxon>Eukaryota</taxon>
        <taxon>Viridiplantae</taxon>
        <taxon>Streptophyta</taxon>
        <taxon>Embryophyta</taxon>
        <taxon>Tracheophyta</taxon>
        <taxon>Spermatophyta</taxon>
        <taxon>Magnoliopsida</taxon>
        <taxon>eudicotyledons</taxon>
        <taxon>Gunneridae</taxon>
        <taxon>Pentapetalae</taxon>
        <taxon>rosids</taxon>
        <taxon>fabids</taxon>
        <taxon>Rosales</taxon>
        <taxon>Rosaceae</taxon>
        <taxon>Rosoideae</taxon>
        <taxon>Rosoideae incertae sedis</taxon>
        <taxon>Rosa</taxon>
    </lineage>
</organism>
<evidence type="ECO:0000256" key="4">
    <source>
        <dbReference type="ARBA" id="ARBA00022679"/>
    </source>
</evidence>
<evidence type="ECO:0000259" key="9">
    <source>
        <dbReference type="PROSITE" id="PS51153"/>
    </source>
</evidence>
<feature type="compositionally biased region" description="Acidic residues" evidence="8">
    <location>
        <begin position="1221"/>
        <end position="1230"/>
    </location>
</feature>
<dbReference type="UniPathway" id="UPA00143"/>
<dbReference type="SUPFAM" id="SSF57850">
    <property type="entry name" value="RING/U-box"/>
    <property type="match status" value="1"/>
</dbReference>
<feature type="region of interest" description="Disordered" evidence="8">
    <location>
        <begin position="1221"/>
        <end position="1252"/>
    </location>
</feature>
<comment type="catalytic activity">
    <reaction evidence="1">
        <text>S-ubiquitinyl-[E2 ubiquitin-conjugating enzyme]-L-cysteine + [acceptor protein]-L-lysine = [E2 ubiquitin-conjugating enzyme]-L-cysteine + N(6)-ubiquitinyl-[acceptor protein]-L-lysine.</text>
        <dbReference type="EC" id="2.3.2.27"/>
    </reaction>
</comment>
<dbReference type="EC" id="2.3.2.27" evidence="3"/>
<sequence length="1276" mass="142928">MALSFALDLIGGQVFELLSASVTRAVDRKAAFGDLLQDMKYTLKSLKRQAIVIQQIQEYNLELSLPNDEMIALVTQMTVGRQLVDMLSGIRFRLCNFCCINDLADQLKELNSSLESLFDNLQLEQVRDIKETLKLSRQNRDVLEKMKIMLEKIMQMIDDPEVKGLLKKLVEQNAGGSMKSSPSTSTLGSGSCTENEGNCETQVPSSKALVEAAFRVLLNVVIEVKESTIMFRPLLRRLKSTLDYLLPLIGDMVQCNKALDRPKEELENMRIQMENGVVLVGKCLNVRRWTRNKKYIYTNQLFELNDYLQEQLSILLVEIARDARETSVVIRNIKDMVKRDERSGMAENQLEYKGLICNVSEPPLPTVGLETNMQGTRDVMMETLVSVKNIEEGVKGMEGRIIDDVSETLSPIVGSEVLNMQGTKDVIKETQASTENTNPEVNLIEGRAESQFGSVASSESQQQTEGISKVHGTLGHCELENSVSQETFSLYLPDSIPLEFNALKKEAVFPDRPGQPDCLDKEYKINGTVRKPISFKVHCSMCIQLWKLVERISKIFPDIEAARPRCSTGIQALCMLNRAIEKAKQLVQYCSESSKLYLALTGDVIVSRCQKSRNLLEQSLCQIQSWVPVILVAEISKIVDDLKAATFRLHPSEEEAGKVIRELLHQDASASNSIKDSEIKALQLASLRLHITTSKEVLVEKRSIKKLLQNVGDSDPRKKQILTYFLYLLKKYGNLILVKQTESSPVWQQGSLASENSGNDFGYNQCAEVEPHTGYGEYEAQSNMLLGAVPPQEFLCGISSRLMYDPVLIASGQTYERMWIQKWFDEGNDTCPKTNTKLAHLSLTPNVGMTELISRWCKKYGVTIPNPSMQPEALSSWENSSTSIASLGSSMNDLRLQMDLSTMSFGSLDTSFNSKTEDGSNLVQIDDDSLKYRSAKKCETDLEFLSNISELKWDSQRKAVEDVKNDLKRNPQASYAMSSKNFVEPLIKFLRDAYDQDDVEAQRDGFKLLSTFVSKNRNGIFYFGEDVYSLLVSSLDSEVKEEGLAIMEILSVHQDCRGNISSSGALTSILKLLDSQSRSIQGKALKILHNLSLDRDICSEMVSLECIPKLVPFFEDSALTGNCIAILKNLSDYEGARISIAETDGCIAYVIYVLDTGSKEHQEHAVDILLSLCSQRIDYCNLVMHEGVIPALVLSSTNGTERTRMNAMEVLRLLRDIDYDDEQESAEPETEAARDELPRDNGNHWNGKKASKASGFFGKKLSIFSKPSSLSPKKKE</sequence>
<protein>
    <recommendedName>
        <fullName evidence="3">RING-type E3 ubiquitin transferase</fullName>
        <ecNumber evidence="3">2.3.2.27</ecNumber>
    </recommendedName>
</protein>
<dbReference type="Pfam" id="PF05659">
    <property type="entry name" value="RPW8"/>
    <property type="match status" value="2"/>
</dbReference>
<dbReference type="InterPro" id="IPR003613">
    <property type="entry name" value="Ubox_domain"/>
</dbReference>
<feature type="domain" description="RPW8" evidence="9">
    <location>
        <begin position="198"/>
        <end position="350"/>
    </location>
</feature>
<evidence type="ECO:0000256" key="2">
    <source>
        <dbReference type="ARBA" id="ARBA00004906"/>
    </source>
</evidence>
<evidence type="ECO:0000256" key="6">
    <source>
        <dbReference type="ARBA" id="ARBA00022786"/>
    </source>
</evidence>
<accession>A0A2P6RN85</accession>
<dbReference type="AlphaFoldDB" id="A0A2P6RN85"/>
<evidence type="ECO:0000256" key="5">
    <source>
        <dbReference type="ARBA" id="ARBA00022737"/>
    </source>
</evidence>
<dbReference type="InterPro" id="IPR013083">
    <property type="entry name" value="Znf_RING/FYVE/PHD"/>
</dbReference>
<gene>
    <name evidence="11" type="ORF">RchiOBHm_Chr2g0104731</name>
</gene>
<dbReference type="SMART" id="SM00504">
    <property type="entry name" value="Ubox"/>
    <property type="match status" value="1"/>
</dbReference>
<keyword evidence="5" id="KW-0677">Repeat</keyword>
<dbReference type="PROSITE" id="PS50176">
    <property type="entry name" value="ARM_REPEAT"/>
    <property type="match status" value="1"/>
</dbReference>
<evidence type="ECO:0000259" key="10">
    <source>
        <dbReference type="PROSITE" id="PS51698"/>
    </source>
</evidence>
<dbReference type="SUPFAM" id="SSF48371">
    <property type="entry name" value="ARM repeat"/>
    <property type="match status" value="1"/>
</dbReference>
<keyword evidence="6" id="KW-0833">Ubl conjugation pathway</keyword>
<dbReference type="InterPro" id="IPR016024">
    <property type="entry name" value="ARM-type_fold"/>
</dbReference>
<dbReference type="Gramene" id="PRQ47898">
    <property type="protein sequence ID" value="PRQ47898"/>
    <property type="gene ID" value="RchiOBHm_Chr2g0104731"/>
</dbReference>
<feature type="repeat" description="ARM" evidence="7">
    <location>
        <begin position="1064"/>
        <end position="1096"/>
    </location>
</feature>
<evidence type="ECO:0000256" key="8">
    <source>
        <dbReference type="SAM" id="MobiDB-lite"/>
    </source>
</evidence>
<dbReference type="OrthoDB" id="10064100at2759"/>
<dbReference type="InterPro" id="IPR000225">
    <property type="entry name" value="Armadillo"/>
</dbReference>
<proteinExistence type="predicted"/>